<evidence type="ECO:0000256" key="6">
    <source>
        <dbReference type="ARBA" id="ARBA00023136"/>
    </source>
</evidence>
<reference evidence="17 18" key="1">
    <citation type="submission" date="2019-09" db="EMBL/GenBank/DDBJ databases">
        <title>Bird 10,000 Genomes (B10K) Project - Family phase.</title>
        <authorList>
            <person name="Zhang G."/>
        </authorList>
    </citation>
    <scope>NUCLEOTIDE SEQUENCE [LARGE SCALE GENOMIC DNA]</scope>
    <source>
        <strain evidence="17">B10K-DU-008-62</strain>
        <tissue evidence="17">Mixed tissue sample</tissue>
    </source>
</reference>
<evidence type="ECO:0000256" key="13">
    <source>
        <dbReference type="SAM" id="Coils"/>
    </source>
</evidence>
<dbReference type="PRINTS" id="PR00452">
    <property type="entry name" value="SH3DOMAIN"/>
</dbReference>
<feature type="non-terminal residue" evidence="17">
    <location>
        <position position="665"/>
    </location>
</feature>
<feature type="compositionally biased region" description="Basic and acidic residues" evidence="14">
    <location>
        <begin position="441"/>
        <end position="456"/>
    </location>
</feature>
<keyword evidence="8" id="KW-0968">Cytoplasmic vesicle</keyword>
<evidence type="ECO:0000313" key="17">
    <source>
        <dbReference type="EMBL" id="NXL66515.1"/>
    </source>
</evidence>
<evidence type="ECO:0000259" key="15">
    <source>
        <dbReference type="PROSITE" id="PS50002"/>
    </source>
</evidence>
<dbReference type="Gene3D" id="2.30.30.40">
    <property type="entry name" value="SH3 Domains"/>
    <property type="match status" value="1"/>
</dbReference>
<dbReference type="PANTHER" id="PTHR46514:SF2">
    <property type="entry name" value="AMPHIPHYSIN"/>
    <property type="match status" value="1"/>
</dbReference>
<evidence type="ECO:0000256" key="14">
    <source>
        <dbReference type="SAM" id="MobiDB-lite"/>
    </source>
</evidence>
<dbReference type="SUPFAM" id="SSF50044">
    <property type="entry name" value="SH3-domain"/>
    <property type="match status" value="1"/>
</dbReference>
<dbReference type="GO" id="GO:0005886">
    <property type="term" value="C:plasma membrane"/>
    <property type="evidence" value="ECO:0007669"/>
    <property type="project" value="TreeGrafter"/>
</dbReference>
<dbReference type="GO" id="GO:0005856">
    <property type="term" value="C:cytoskeleton"/>
    <property type="evidence" value="ECO:0007669"/>
    <property type="project" value="UniProtKB-SubCell"/>
</dbReference>
<dbReference type="GO" id="GO:0005543">
    <property type="term" value="F:phospholipid binding"/>
    <property type="evidence" value="ECO:0007669"/>
    <property type="project" value="TreeGrafter"/>
</dbReference>
<dbReference type="InterPro" id="IPR003017">
    <property type="entry name" value="Amphiphysin_1"/>
</dbReference>
<dbReference type="FunFam" id="2.30.30.40:FF:000103">
    <property type="entry name" value="Amphiphysin"/>
    <property type="match status" value="1"/>
</dbReference>
<evidence type="ECO:0000313" key="18">
    <source>
        <dbReference type="Proteomes" id="UP000568556"/>
    </source>
</evidence>
<evidence type="ECO:0000256" key="1">
    <source>
        <dbReference type="ARBA" id="ARBA00004245"/>
    </source>
</evidence>
<accession>A0A7L0UI04</accession>
<dbReference type="GO" id="GO:0048488">
    <property type="term" value="P:synaptic vesicle endocytosis"/>
    <property type="evidence" value="ECO:0007669"/>
    <property type="project" value="TreeGrafter"/>
</dbReference>
<dbReference type="PRINTS" id="PR01251">
    <property type="entry name" value="AMPHIPHYSIN"/>
</dbReference>
<comment type="function">
    <text evidence="10">May participate in mechanisms of regulated exocytosis in synapses and certain endocrine cell types. May control the properties of the membrane associated cytoskeleton.</text>
</comment>
<dbReference type="InterPro" id="IPR035470">
    <property type="entry name" value="Amphiphysin_I_SH3"/>
</dbReference>
<dbReference type="AlphaFoldDB" id="A0A7L0UI04"/>
<evidence type="ECO:0000256" key="4">
    <source>
        <dbReference type="ARBA" id="ARBA00023018"/>
    </source>
</evidence>
<feature type="coiled-coil region" evidence="13">
    <location>
        <begin position="129"/>
        <end position="163"/>
    </location>
</feature>
<comment type="caution">
    <text evidence="17">The sequence shown here is derived from an EMBL/GenBank/DDBJ whole genome shotgun (WGS) entry which is preliminary data.</text>
</comment>
<evidence type="ECO:0000256" key="12">
    <source>
        <dbReference type="PROSITE-ProRule" id="PRU00192"/>
    </source>
</evidence>
<gene>
    <name evidence="17" type="primary">Amph</name>
    <name evidence="17" type="ORF">CHOACU_R07166</name>
</gene>
<dbReference type="Pfam" id="PF03114">
    <property type="entry name" value="BAR"/>
    <property type="match status" value="1"/>
</dbReference>
<feature type="non-terminal residue" evidence="17">
    <location>
        <position position="1"/>
    </location>
</feature>
<dbReference type="GO" id="GO:0030672">
    <property type="term" value="C:synaptic vesicle membrane"/>
    <property type="evidence" value="ECO:0007669"/>
    <property type="project" value="UniProtKB-SubCell"/>
</dbReference>
<dbReference type="FunFam" id="1.20.1270.60:FF:000013">
    <property type="entry name" value="Amphiphysin isoform 2"/>
    <property type="match status" value="1"/>
</dbReference>
<dbReference type="PRINTS" id="PR01252">
    <property type="entry name" value="AMPHIPHYSIN1"/>
</dbReference>
<dbReference type="EMBL" id="VXAQ01001727">
    <property type="protein sequence ID" value="NXL66515.1"/>
    <property type="molecule type" value="Genomic_DNA"/>
</dbReference>
<dbReference type="SMART" id="SM00721">
    <property type="entry name" value="BAR"/>
    <property type="match status" value="1"/>
</dbReference>
<dbReference type="SUPFAM" id="SSF103657">
    <property type="entry name" value="BAR/IMD domain-like"/>
    <property type="match status" value="1"/>
</dbReference>
<protein>
    <recommendedName>
        <fullName evidence="11">Amphiphysin</fullName>
    </recommendedName>
</protein>
<dbReference type="PROSITE" id="PS50002">
    <property type="entry name" value="SH3"/>
    <property type="match status" value="1"/>
</dbReference>
<evidence type="ECO:0000256" key="3">
    <source>
        <dbReference type="ARBA" id="ARBA00022490"/>
    </source>
</evidence>
<keyword evidence="2 12" id="KW-0728">SH3 domain</keyword>
<evidence type="ECO:0000256" key="7">
    <source>
        <dbReference type="ARBA" id="ARBA00023212"/>
    </source>
</evidence>
<dbReference type="InterPro" id="IPR004148">
    <property type="entry name" value="BAR_dom"/>
</dbReference>
<evidence type="ECO:0000256" key="10">
    <source>
        <dbReference type="ARBA" id="ARBA00058978"/>
    </source>
</evidence>
<comment type="subcellular location">
    <subcellularLocation>
        <location evidence="1">Cytoplasm</location>
        <location evidence="1">Cytoskeleton</location>
    </subcellularLocation>
    <subcellularLocation>
        <location evidence="9">Cytoplasmic vesicle</location>
        <location evidence="9">Secretory vesicle</location>
        <location evidence="9">Synaptic vesicle membrane</location>
        <topology evidence="9">Peripheral membrane protein</topology>
        <orientation evidence="9">Cytoplasmic side</orientation>
    </subcellularLocation>
</comment>
<dbReference type="CDD" id="cd07611">
    <property type="entry name" value="BAR_Amphiphysin_I_II"/>
    <property type="match status" value="1"/>
</dbReference>
<dbReference type="OrthoDB" id="446293at2759"/>
<feature type="compositionally biased region" description="Basic and acidic residues" evidence="14">
    <location>
        <begin position="531"/>
        <end position="542"/>
    </location>
</feature>
<dbReference type="CDD" id="cd12140">
    <property type="entry name" value="SH3_Amphiphysin_I"/>
    <property type="match status" value="1"/>
</dbReference>
<dbReference type="InterPro" id="IPR027267">
    <property type="entry name" value="AH/BAR_dom_sf"/>
</dbReference>
<dbReference type="Gene3D" id="1.20.1270.60">
    <property type="entry name" value="Arfaptin homology (AH) domain/BAR domain"/>
    <property type="match status" value="1"/>
</dbReference>
<feature type="region of interest" description="Disordered" evidence="14">
    <location>
        <begin position="392"/>
        <end position="577"/>
    </location>
</feature>
<feature type="compositionally biased region" description="Low complexity" evidence="14">
    <location>
        <begin position="425"/>
        <end position="436"/>
    </location>
</feature>
<sequence>VLQKLGKADETKDEQFEEYVQNFKRQEAEGSRLQRELRGYLAAIKGMQDASKKLTESLHEVYEPDWYGREDVKMIGEKCDELWEDFHQKLVDGSLLTLDTYLGQFPDIKTRIAKRSRKLVDYDSARHHLEALQSSKRKDEGRITKAEEEFQKAQKVFEEFNTDLQEELPSLWSRRVGFYVNTFKNVSSLEAKFHKEIALLCHKLYEVMTKLGDQHADKAFTIQGAPSDSGPLRIAKTPSPPEEVSPLPSPTASPNHMLAAPASPAPARPKSPTQLRKGPPVPPLPKLTPTKELQQENIINLFDDNFVPEINVTTPSQNEVSEAKKEESLLDLDFDPFKPEVVSTGVTHSPMSQTLPWDLWTVSLTFILASSTAFNGFAQDTSAFTVQPSENVTEPLTEAEEAPPGDAKVEETPAAAAAVEKEAVPAEPAEPAEQAVDSVEAGDKETTGVAEKESEVHMNSLKSAAAAAEDSAAAAAGAGDGAAITTQEGVAEGDKPPGEEKEADVSQEKVSSIPSVVIEPASNNEGEGEEHEVIVNESKDAAAEMGTQSTDTSLTEASQAESEQKPAEEIQAAPSQDQTVPAEDAASAMPPGFLFKVEVLHDFEAANSDELNLKRGDIVLVIPSETTADQEAGWLTGIKESEWLQYRDANSYKGLFPENFTRHLE</sequence>
<feature type="compositionally biased region" description="Pro residues" evidence="14">
    <location>
        <begin position="238"/>
        <end position="251"/>
    </location>
</feature>
<keyword evidence="4" id="KW-0770">Synapse</keyword>
<organism evidence="17 18">
    <name type="scientific">Chordeiles acutipennis</name>
    <name type="common">Lesser nighthawk</name>
    <name type="synonym">Caprimulgus acutipennis</name>
    <dbReference type="NCBI Taxonomy" id="118183"/>
    <lineage>
        <taxon>Eukaryota</taxon>
        <taxon>Metazoa</taxon>
        <taxon>Chordata</taxon>
        <taxon>Craniata</taxon>
        <taxon>Vertebrata</taxon>
        <taxon>Euteleostomi</taxon>
        <taxon>Archelosauria</taxon>
        <taxon>Archosauria</taxon>
        <taxon>Dinosauria</taxon>
        <taxon>Saurischia</taxon>
        <taxon>Theropoda</taxon>
        <taxon>Coelurosauria</taxon>
        <taxon>Aves</taxon>
        <taxon>Neognathae</taxon>
        <taxon>Neoaves</taxon>
        <taxon>Strisores</taxon>
        <taxon>Caprimulgiformes</taxon>
        <taxon>Caprimulgidae</taxon>
        <taxon>Chordeilinae</taxon>
        <taxon>Chordeiles</taxon>
    </lineage>
</organism>
<dbReference type="InterPro" id="IPR001452">
    <property type="entry name" value="SH3_domain"/>
</dbReference>
<evidence type="ECO:0000256" key="9">
    <source>
        <dbReference type="ARBA" id="ARBA00037838"/>
    </source>
</evidence>
<evidence type="ECO:0000256" key="8">
    <source>
        <dbReference type="ARBA" id="ARBA00023329"/>
    </source>
</evidence>
<proteinExistence type="predicted"/>
<keyword evidence="6" id="KW-0472">Membrane</keyword>
<feature type="compositionally biased region" description="Low complexity" evidence="14">
    <location>
        <begin position="463"/>
        <end position="483"/>
    </location>
</feature>
<dbReference type="Pfam" id="PF14604">
    <property type="entry name" value="SH3_9"/>
    <property type="match status" value="1"/>
</dbReference>
<dbReference type="InterPro" id="IPR036028">
    <property type="entry name" value="SH3-like_dom_sf"/>
</dbReference>
<evidence type="ECO:0000256" key="11">
    <source>
        <dbReference type="ARBA" id="ARBA00069352"/>
    </source>
</evidence>
<keyword evidence="5 13" id="KW-0175">Coiled coil</keyword>
<dbReference type="PROSITE" id="PS51021">
    <property type="entry name" value="BAR"/>
    <property type="match status" value="1"/>
</dbReference>
<evidence type="ECO:0000256" key="5">
    <source>
        <dbReference type="ARBA" id="ARBA00023054"/>
    </source>
</evidence>
<dbReference type="SMART" id="SM00326">
    <property type="entry name" value="SH3"/>
    <property type="match status" value="1"/>
</dbReference>
<evidence type="ECO:0000256" key="2">
    <source>
        <dbReference type="ARBA" id="ARBA00022443"/>
    </source>
</evidence>
<dbReference type="PANTHER" id="PTHR46514">
    <property type="entry name" value="AMPHIPHYSIN"/>
    <property type="match status" value="1"/>
</dbReference>
<dbReference type="Proteomes" id="UP000568556">
    <property type="component" value="Unassembled WGS sequence"/>
</dbReference>
<feature type="compositionally biased region" description="Basic and acidic residues" evidence="14">
    <location>
        <begin position="492"/>
        <end position="507"/>
    </location>
</feature>
<feature type="domain" description="SH3" evidence="15">
    <location>
        <begin position="592"/>
        <end position="665"/>
    </location>
</feature>
<feature type="compositionally biased region" description="Polar residues" evidence="14">
    <location>
        <begin position="546"/>
        <end position="561"/>
    </location>
</feature>
<evidence type="ECO:0000259" key="16">
    <source>
        <dbReference type="PROSITE" id="PS51021"/>
    </source>
</evidence>
<keyword evidence="7" id="KW-0206">Cytoskeleton</keyword>
<keyword evidence="3" id="KW-0963">Cytoplasm</keyword>
<feature type="domain" description="BAR" evidence="16">
    <location>
        <begin position="1"/>
        <end position="217"/>
    </location>
</feature>
<dbReference type="InterPro" id="IPR003005">
    <property type="entry name" value="Amphiphysin"/>
</dbReference>
<feature type="region of interest" description="Disordered" evidence="14">
    <location>
        <begin position="221"/>
        <end position="288"/>
    </location>
</feature>
<name>A0A7L0UI04_CHOAC</name>
<keyword evidence="18" id="KW-1185">Reference proteome</keyword>